<sequence>MSTLMPTSKHPGSRLQLHPLSVAHQSYTLTLVPTPQFLQQGEGCAPDKGCYSWVWLTRAGPSQAVRAVALRGGPFHLHRARPAGGEREG</sequence>
<dbReference type="AlphaFoldDB" id="A0A4Z2F412"/>
<keyword evidence="2" id="KW-1185">Reference proteome</keyword>
<organism evidence="1 2">
    <name type="scientific">Liparis tanakae</name>
    <name type="common">Tanaka's snailfish</name>
    <dbReference type="NCBI Taxonomy" id="230148"/>
    <lineage>
        <taxon>Eukaryota</taxon>
        <taxon>Metazoa</taxon>
        <taxon>Chordata</taxon>
        <taxon>Craniata</taxon>
        <taxon>Vertebrata</taxon>
        <taxon>Euteleostomi</taxon>
        <taxon>Actinopterygii</taxon>
        <taxon>Neopterygii</taxon>
        <taxon>Teleostei</taxon>
        <taxon>Neoteleostei</taxon>
        <taxon>Acanthomorphata</taxon>
        <taxon>Eupercaria</taxon>
        <taxon>Perciformes</taxon>
        <taxon>Cottioidei</taxon>
        <taxon>Cottales</taxon>
        <taxon>Liparidae</taxon>
        <taxon>Liparis</taxon>
    </lineage>
</organism>
<dbReference type="Proteomes" id="UP000314294">
    <property type="component" value="Unassembled WGS sequence"/>
</dbReference>
<evidence type="ECO:0000313" key="1">
    <source>
        <dbReference type="EMBL" id="TNN35633.1"/>
    </source>
</evidence>
<proteinExistence type="predicted"/>
<dbReference type="EMBL" id="SRLO01001736">
    <property type="protein sequence ID" value="TNN35633.1"/>
    <property type="molecule type" value="Genomic_DNA"/>
</dbReference>
<evidence type="ECO:0000313" key="2">
    <source>
        <dbReference type="Proteomes" id="UP000314294"/>
    </source>
</evidence>
<reference evidence="1 2" key="1">
    <citation type="submission" date="2019-03" db="EMBL/GenBank/DDBJ databases">
        <title>First draft genome of Liparis tanakae, snailfish: a comprehensive survey of snailfish specific genes.</title>
        <authorList>
            <person name="Kim W."/>
            <person name="Song I."/>
            <person name="Jeong J.-H."/>
            <person name="Kim D."/>
            <person name="Kim S."/>
            <person name="Ryu S."/>
            <person name="Song J.Y."/>
            <person name="Lee S.K."/>
        </authorList>
    </citation>
    <scope>NUCLEOTIDE SEQUENCE [LARGE SCALE GENOMIC DNA]</scope>
    <source>
        <tissue evidence="1">Muscle</tissue>
    </source>
</reference>
<gene>
    <name evidence="1" type="ORF">EYF80_054203</name>
</gene>
<name>A0A4Z2F412_9TELE</name>
<accession>A0A4Z2F412</accession>
<comment type="caution">
    <text evidence="1">The sequence shown here is derived from an EMBL/GenBank/DDBJ whole genome shotgun (WGS) entry which is preliminary data.</text>
</comment>
<protein>
    <submittedName>
        <fullName evidence="1">Uncharacterized protein</fullName>
    </submittedName>
</protein>